<proteinExistence type="inferred from homology"/>
<accession>A0AAD3CMB7</accession>
<dbReference type="CDD" id="cd19071">
    <property type="entry name" value="AKR_AKR1-5-like"/>
    <property type="match status" value="1"/>
</dbReference>
<evidence type="ECO:0000256" key="4">
    <source>
        <dbReference type="SAM" id="MobiDB-lite"/>
    </source>
</evidence>
<keyword evidence="2" id="KW-0521">NADP</keyword>
<dbReference type="SUPFAM" id="SSF52540">
    <property type="entry name" value="P-loop containing nucleoside triphosphate hydrolases"/>
    <property type="match status" value="1"/>
</dbReference>
<dbReference type="EMBL" id="BLLK01000027">
    <property type="protein sequence ID" value="GFH48298.1"/>
    <property type="molecule type" value="Genomic_DNA"/>
</dbReference>
<dbReference type="Gene3D" id="3.20.20.100">
    <property type="entry name" value="NADP-dependent oxidoreductase domain"/>
    <property type="match status" value="1"/>
</dbReference>
<evidence type="ECO:0000313" key="7">
    <source>
        <dbReference type="Proteomes" id="UP001054902"/>
    </source>
</evidence>
<dbReference type="InterPro" id="IPR018170">
    <property type="entry name" value="Aldo/ket_reductase_CS"/>
</dbReference>
<dbReference type="PANTHER" id="PTHR43827">
    <property type="entry name" value="2,5-DIKETO-D-GLUCONIC ACID REDUCTASE"/>
    <property type="match status" value="1"/>
</dbReference>
<name>A0AAD3CMB7_9STRA</name>
<dbReference type="Gene3D" id="3.40.50.1000">
    <property type="entry name" value="HAD superfamily/HAD-like"/>
    <property type="match status" value="1"/>
</dbReference>
<protein>
    <recommendedName>
        <fullName evidence="5">NADP-dependent oxidoreductase domain-containing protein</fullName>
    </recommendedName>
</protein>
<dbReference type="PROSITE" id="PS00062">
    <property type="entry name" value="ALDOKETO_REDUCTASE_2"/>
    <property type="match status" value="1"/>
</dbReference>
<dbReference type="Gene3D" id="3.40.50.300">
    <property type="entry name" value="P-loop containing nucleotide triphosphate hydrolases"/>
    <property type="match status" value="1"/>
</dbReference>
<evidence type="ECO:0000259" key="5">
    <source>
        <dbReference type="Pfam" id="PF00248"/>
    </source>
</evidence>
<dbReference type="SUPFAM" id="SSF56784">
    <property type="entry name" value="HAD-like"/>
    <property type="match status" value="1"/>
</dbReference>
<dbReference type="PANTHER" id="PTHR43827:SF3">
    <property type="entry name" value="NADP-DEPENDENT OXIDOREDUCTASE DOMAIN-CONTAINING PROTEIN"/>
    <property type="match status" value="1"/>
</dbReference>
<keyword evidence="3" id="KW-0560">Oxidoreductase</keyword>
<sequence length="751" mass="84801">MTTINDESKSFPPTKRLKTASSPSDQRCSTGVSEQDLSPIHPTIVTKHTGLWKVSTDENKSILYRVPVSFSFETNASVKVLGLNLNGTIYDSALQYPQALEDFELYNQNVISKLKEAHDDSYTLILFINDGRIRSNSQGKSAGKLKNLVEYIADRLSDSVPLFAFVSTMTKSGMHKPNPRMWKEAQNILNVEFDNKASLFVGGKINIEKPVDDTSDNDSDCHEVQIIKGDDEEFARLLGIKFQTPWSFFGKSTKNVRMEQKERMMNTIMLPYIKPPDYALEHRCALRSQLLEGPLLLILSGPQGSGKSFFANDLISKSTPCHWKHFSQDTIRNGSSGTRQAVEDATRIALRSGYSVVVDRMHLDEGQRAYFVQIAKELNVPVHALVFKISKSKIQQRVETRSNHAVMGKKGAFLASQSYDRLSMPGYDEGFHLISCTKSEEGVSRFVNLYRRVFSPQVEIVEEDKIDFLPNFNLEGKIQFPMLSLGTYEMNKNVTEKAVGNAILLGFEAIDTAPTYNNEKEIGQQLQLKENIKCIVKIPKRATSREQVLSELKSSLGKLGRKTADLLLLHWPSDVFAKDKVEEVWHAMEECVESGLARALGVCNFNIDALRFLLTKCKRIFPAVNQVERHPHLPQWELIDFCDHHDIILQAYSPLGRGDLLGNSVVKDLSHPGKSPSSILLQWNMIQGIPTVTKLSTRDHIEDALQCHKNCISKSDIRKLNGMYQSKQDEHRYVCPPFMFGSATFCWDKSH</sequence>
<dbReference type="InterPro" id="IPR020471">
    <property type="entry name" value="AKR"/>
</dbReference>
<dbReference type="Pfam" id="PF08645">
    <property type="entry name" value="PNK3P"/>
    <property type="match status" value="1"/>
</dbReference>
<dbReference type="InterPro" id="IPR036412">
    <property type="entry name" value="HAD-like_sf"/>
</dbReference>
<dbReference type="GO" id="GO:0016616">
    <property type="term" value="F:oxidoreductase activity, acting on the CH-OH group of donors, NAD or NADP as acceptor"/>
    <property type="evidence" value="ECO:0007669"/>
    <property type="project" value="UniProtKB-ARBA"/>
</dbReference>
<feature type="compositionally biased region" description="Polar residues" evidence="4">
    <location>
        <begin position="19"/>
        <end position="36"/>
    </location>
</feature>
<dbReference type="PRINTS" id="PR00069">
    <property type="entry name" value="ALDKETRDTASE"/>
</dbReference>
<evidence type="ECO:0000256" key="2">
    <source>
        <dbReference type="ARBA" id="ARBA00022857"/>
    </source>
</evidence>
<dbReference type="AlphaFoldDB" id="A0AAD3CMB7"/>
<keyword evidence="7" id="KW-1185">Reference proteome</keyword>
<gene>
    <name evidence="6" type="ORF">CTEN210_04774</name>
</gene>
<evidence type="ECO:0000313" key="6">
    <source>
        <dbReference type="EMBL" id="GFH48298.1"/>
    </source>
</evidence>
<dbReference type="InterPro" id="IPR023214">
    <property type="entry name" value="HAD_sf"/>
</dbReference>
<reference evidence="6 7" key="1">
    <citation type="journal article" date="2021" name="Sci. Rep.">
        <title>The genome of the diatom Chaetoceros tenuissimus carries an ancient integrated fragment of an extant virus.</title>
        <authorList>
            <person name="Hongo Y."/>
            <person name="Kimura K."/>
            <person name="Takaki Y."/>
            <person name="Yoshida Y."/>
            <person name="Baba S."/>
            <person name="Kobayashi G."/>
            <person name="Nagasaki K."/>
            <person name="Hano T."/>
            <person name="Tomaru Y."/>
        </authorList>
    </citation>
    <scope>NUCLEOTIDE SEQUENCE [LARGE SCALE GENOMIC DNA]</scope>
    <source>
        <strain evidence="6 7">NIES-3715</strain>
    </source>
</reference>
<evidence type="ECO:0000256" key="1">
    <source>
        <dbReference type="ARBA" id="ARBA00007905"/>
    </source>
</evidence>
<feature type="region of interest" description="Disordered" evidence="4">
    <location>
        <begin position="1"/>
        <end position="36"/>
    </location>
</feature>
<organism evidence="6 7">
    <name type="scientific">Chaetoceros tenuissimus</name>
    <dbReference type="NCBI Taxonomy" id="426638"/>
    <lineage>
        <taxon>Eukaryota</taxon>
        <taxon>Sar</taxon>
        <taxon>Stramenopiles</taxon>
        <taxon>Ochrophyta</taxon>
        <taxon>Bacillariophyta</taxon>
        <taxon>Coscinodiscophyceae</taxon>
        <taxon>Chaetocerotophycidae</taxon>
        <taxon>Chaetocerotales</taxon>
        <taxon>Chaetocerotaceae</taxon>
        <taxon>Chaetoceros</taxon>
    </lineage>
</organism>
<dbReference type="Proteomes" id="UP001054902">
    <property type="component" value="Unassembled WGS sequence"/>
</dbReference>
<comment type="caution">
    <text evidence="6">The sequence shown here is derived from an EMBL/GenBank/DDBJ whole genome shotgun (WGS) entry which is preliminary data.</text>
</comment>
<dbReference type="InterPro" id="IPR027417">
    <property type="entry name" value="P-loop_NTPase"/>
</dbReference>
<dbReference type="SUPFAM" id="SSF51430">
    <property type="entry name" value="NAD(P)-linked oxidoreductase"/>
    <property type="match status" value="1"/>
</dbReference>
<evidence type="ECO:0000256" key="3">
    <source>
        <dbReference type="ARBA" id="ARBA00023002"/>
    </source>
</evidence>
<dbReference type="InterPro" id="IPR036812">
    <property type="entry name" value="NAD(P)_OxRdtase_dom_sf"/>
</dbReference>
<dbReference type="InterPro" id="IPR013954">
    <property type="entry name" value="PNK3P"/>
</dbReference>
<feature type="domain" description="NADP-dependent oxidoreductase" evidence="5">
    <location>
        <begin position="485"/>
        <end position="683"/>
    </location>
</feature>
<dbReference type="Pfam" id="PF00248">
    <property type="entry name" value="Aldo_ket_red"/>
    <property type="match status" value="1"/>
</dbReference>
<comment type="similarity">
    <text evidence="1">Belongs to the aldo/keto reductase family.</text>
</comment>
<dbReference type="Pfam" id="PF13671">
    <property type="entry name" value="AAA_33"/>
    <property type="match status" value="1"/>
</dbReference>
<dbReference type="InterPro" id="IPR023210">
    <property type="entry name" value="NADP_OxRdtase_dom"/>
</dbReference>